<evidence type="ECO:0000313" key="2">
    <source>
        <dbReference type="EMBL" id="WVX49925.1"/>
    </source>
</evidence>
<dbReference type="Pfam" id="PF20815">
    <property type="entry name" value="GIY_YIG_2"/>
    <property type="match status" value="1"/>
</dbReference>
<reference evidence="3" key="2">
    <citation type="submission" date="2024-01" db="EMBL/GenBank/DDBJ databases">
        <title>Roseobacter fucihabitans sp. nov., isolated from the brown alga Fucus spiralis.</title>
        <authorList>
            <person name="Hahnke S."/>
            <person name="Berger M."/>
            <person name="Schlingloff A."/>
            <person name="Athale I."/>
            <person name="Neumann-Schaal M."/>
            <person name="Adenaya A."/>
            <person name="Poehlein A."/>
            <person name="Daniel R."/>
            <person name="Pertersen J."/>
            <person name="Brinkhoff T."/>
        </authorList>
    </citation>
    <scope>NUCLEOTIDE SEQUENCE [LARGE SCALE GENOMIC DNA]</scope>
    <source>
        <strain evidence="3">B14</strain>
    </source>
</reference>
<evidence type="ECO:0000313" key="3">
    <source>
        <dbReference type="Proteomes" id="UP001318682"/>
    </source>
</evidence>
<dbReference type="Proteomes" id="UP001318682">
    <property type="component" value="Chromosome"/>
</dbReference>
<protein>
    <recommendedName>
        <fullName evidence="1">GIY-YIG catalytic domain-containing protein</fullName>
    </recommendedName>
</protein>
<name>A0ABZ2BV80_9RHOB</name>
<reference evidence="2 3" key="1">
    <citation type="submission" date="2015-07" db="EMBL/GenBank/DDBJ databases">
        <authorList>
            <person name="Voget S."/>
            <person name="Dogs M."/>
            <person name="Brinkhoff T.H."/>
            <person name="Daniel R."/>
        </authorList>
    </citation>
    <scope>NUCLEOTIDE SEQUENCE [LARGE SCALE GENOMIC DNA]</scope>
    <source>
        <strain evidence="2 3">B14</strain>
    </source>
</reference>
<evidence type="ECO:0000259" key="1">
    <source>
        <dbReference type="Pfam" id="PF20815"/>
    </source>
</evidence>
<sequence>MIEGNGGRTCSDLTHSLLDDEKAFLSPAKLILPNDVLGHIDERSITHGLYGWWFDGNLPFVPRDGCISHKGKHLLYVGIAPPKDGPARSRSSTPIKSRLWRNHVNGTVRSSTLRLSLAALLQHDLNLAFWRDTGSRVRMDREHEAKLTVWIGKHAALSMMQQDNPWSLEEKLIKRGPPLPLNLSMSGHPFKTTLSDLRRALGRN</sequence>
<dbReference type="EMBL" id="CP143423">
    <property type="protein sequence ID" value="WVX49925.1"/>
    <property type="molecule type" value="Genomic_DNA"/>
</dbReference>
<gene>
    <name evidence="2" type="ORF">ROLI_030200</name>
</gene>
<dbReference type="InterPro" id="IPR049311">
    <property type="entry name" value="GIY_YIG_cat"/>
</dbReference>
<keyword evidence="3" id="KW-1185">Reference proteome</keyword>
<proteinExistence type="predicted"/>
<organism evidence="2 3">
    <name type="scientific">Roseobacter fucihabitans</name>
    <dbReference type="NCBI Taxonomy" id="1537242"/>
    <lineage>
        <taxon>Bacteria</taxon>
        <taxon>Pseudomonadati</taxon>
        <taxon>Pseudomonadota</taxon>
        <taxon>Alphaproteobacteria</taxon>
        <taxon>Rhodobacterales</taxon>
        <taxon>Roseobacteraceae</taxon>
        <taxon>Roseobacter</taxon>
    </lineage>
</organism>
<accession>A0ABZ2BV80</accession>
<feature type="domain" description="GIY-YIG catalytic" evidence="1">
    <location>
        <begin position="48"/>
        <end position="199"/>
    </location>
</feature>